<organism evidence="1 2">
    <name type="scientific">Amycolatopsis albidoflavus</name>
    <dbReference type="NCBI Taxonomy" id="102226"/>
    <lineage>
        <taxon>Bacteria</taxon>
        <taxon>Bacillati</taxon>
        <taxon>Actinomycetota</taxon>
        <taxon>Actinomycetes</taxon>
        <taxon>Pseudonocardiales</taxon>
        <taxon>Pseudonocardiaceae</taxon>
        <taxon>Amycolatopsis</taxon>
    </lineage>
</organism>
<dbReference type="InterPro" id="IPR009003">
    <property type="entry name" value="Peptidase_S1_PA"/>
</dbReference>
<dbReference type="SUPFAM" id="SSF52540">
    <property type="entry name" value="P-loop containing nucleoside triphosphate hydrolases"/>
    <property type="match status" value="1"/>
</dbReference>
<dbReference type="Pfam" id="PF13365">
    <property type="entry name" value="Trypsin_2"/>
    <property type="match status" value="1"/>
</dbReference>
<evidence type="ECO:0000313" key="1">
    <source>
        <dbReference type="EMBL" id="MFD2479228.1"/>
    </source>
</evidence>
<dbReference type="Gene3D" id="2.40.10.120">
    <property type="match status" value="1"/>
</dbReference>
<dbReference type="InterPro" id="IPR027417">
    <property type="entry name" value="P-loop_NTPase"/>
</dbReference>
<keyword evidence="1" id="KW-0645">Protease</keyword>
<dbReference type="Gene3D" id="3.40.50.300">
    <property type="entry name" value="P-loop containing nucleotide triphosphate hydrolases"/>
    <property type="match status" value="1"/>
</dbReference>
<reference evidence="2" key="1">
    <citation type="journal article" date="2019" name="Int. J. Syst. Evol. Microbiol.">
        <title>The Global Catalogue of Microorganisms (GCM) 10K type strain sequencing project: providing services to taxonomists for standard genome sequencing and annotation.</title>
        <authorList>
            <consortium name="The Broad Institute Genomics Platform"/>
            <consortium name="The Broad Institute Genome Sequencing Center for Infectious Disease"/>
            <person name="Wu L."/>
            <person name="Ma J."/>
        </authorList>
    </citation>
    <scope>NUCLEOTIDE SEQUENCE [LARGE SCALE GENOMIC DNA]</scope>
    <source>
        <strain evidence="2">CGMCC 4.7638</strain>
    </source>
</reference>
<proteinExistence type="predicted"/>
<sequence length="856" mass="93495">MKTALICIHREVPCSSIGADLVVVSHLNLSVTLQPVGGLFVPRTAHRVVMVRSSQGGSGYRISDDLVLTAAHVVGESGEVKLFDTDNWLPFRRVWYDDDLDVALLKLEAIGLPTVSPARWGLLSSAAPRVPVEAHGFPTFQALGADAPRDYEQIDGHVNPLSGAARRQFHISVDSKLWRTGPHPWPGMSGAPVLCHGRLIGVITETVGDSNRLAATPITEFIFGKEVQQALRASVQHDPIVEPADLEGIISVNLPWQKPRSWVSLLRPTADVLPYRSQGNDLVDLFDWASQAGFGACLLHGATGVGKTRLAHELVRAVAKRGGAAAFVDEFDAMSPEARDSLLRLTRLRQPTLVVIDYAETKPDVIGPLIEHLSRNEDEELPVKLLLLARSAGTWWDLMRTRSSLLEDVLHDARAHQVDVEPLSTEQQVRLFSEAVRGFAARLPSIRECAGRDWPGIAQRVAAGAALPATVNGSPMSCQVAALTALLAAGSMGDEVVAQSTRDQLLAHERRYWLRVAQELGFDKFPEGLLDDLVALVCLYGARTRADALAVLARYANRDEPESLGRIADFLGQILGRPSDGYWQPVHPSSVAEHLVVERIRAQPWVIIGILPHVRDYQLVHALTLLSRAAPTDKVLWGHVASVAKKHRQRMPFELLAGAAVAVPDSRGIAAVIAEAHRELRPDQQAVLVAFSGETPTEQARRDLWNLYSQAYSNLPEAQLRRAASRIASIQELLNIVRPGLTNGIGAGMEMLPLVSDDLDTLYRAFAEGGEFAEATGRGGHGYNEYAMETTRRARDAARRVTGRLDELSPYRNSFRKAPGVLDELGPALRELASEITDIRQRLDELAEDFGAAGSD</sequence>
<gene>
    <name evidence="1" type="ORF">ACFSUT_02995</name>
</gene>
<keyword evidence="1" id="KW-0378">Hydrolase</keyword>
<protein>
    <submittedName>
        <fullName evidence="1">Serine protease</fullName>
    </submittedName>
</protein>
<evidence type="ECO:0000313" key="2">
    <source>
        <dbReference type="Proteomes" id="UP001597542"/>
    </source>
</evidence>
<dbReference type="SUPFAM" id="SSF50494">
    <property type="entry name" value="Trypsin-like serine proteases"/>
    <property type="match status" value="1"/>
</dbReference>
<accession>A0ABW5HS01</accession>
<dbReference type="GO" id="GO:0008233">
    <property type="term" value="F:peptidase activity"/>
    <property type="evidence" value="ECO:0007669"/>
    <property type="project" value="UniProtKB-KW"/>
</dbReference>
<dbReference type="GO" id="GO:0006508">
    <property type="term" value="P:proteolysis"/>
    <property type="evidence" value="ECO:0007669"/>
    <property type="project" value="UniProtKB-KW"/>
</dbReference>
<dbReference type="EMBL" id="JBHUKQ010000002">
    <property type="protein sequence ID" value="MFD2479228.1"/>
    <property type="molecule type" value="Genomic_DNA"/>
</dbReference>
<keyword evidence="2" id="KW-1185">Reference proteome</keyword>
<comment type="caution">
    <text evidence="1">The sequence shown here is derived from an EMBL/GenBank/DDBJ whole genome shotgun (WGS) entry which is preliminary data.</text>
</comment>
<dbReference type="Proteomes" id="UP001597542">
    <property type="component" value="Unassembled WGS sequence"/>
</dbReference>
<name>A0ABW5HS01_9PSEU</name>
<dbReference type="RefSeq" id="WP_344280547.1">
    <property type="nucleotide sequence ID" value="NZ_BAAAHV010000017.1"/>
</dbReference>